<feature type="domain" description="4Fe-4S ferredoxin-type" evidence="4">
    <location>
        <begin position="322"/>
        <end position="350"/>
    </location>
</feature>
<accession>A0A8J3YPK3</accession>
<dbReference type="PANTHER" id="PTHR40447">
    <property type="entry name" value="ANAEROBIC SULFITE REDUCTASE SUBUNIT A"/>
    <property type="match status" value="1"/>
</dbReference>
<sequence length="360" mass="39088">MFQLPDLDGLFAALHADGYRIVGPTVSAGAIVLAELDRPAHLPYGVRVETAPGHYRLRPGPARQAFTHTAGPQAWKEFLQPSPERLWRGTRDDEGFRVDAAEEPPRPTALLGVRPCDLRALGILDGVLGDGERYARRRAASLVIAVDCTEPGEACFCVSAGGGPAARSGFDIGLVERPDGGYLARAATDRGTDLLARLAAPEASDVEVTTARKAVDEAAARMGRRLPEVDLRDLLTRHRTDDTYWSAIAERCLACANCTMVCPTCFCARVTDVTDLTGEHAERWQRADSCFDPDFSYVHGGPVRSSTGARYRQWISHKFATWHDQFGGSGCVGCGRCVVWCPVGIDITAELHALAQRDRS</sequence>
<dbReference type="GO" id="GO:0051536">
    <property type="term" value="F:iron-sulfur cluster binding"/>
    <property type="evidence" value="ECO:0007669"/>
    <property type="project" value="UniProtKB-KW"/>
</dbReference>
<organism evidence="5 6">
    <name type="scientific">Virgisporangium aliadipatigenens</name>
    <dbReference type="NCBI Taxonomy" id="741659"/>
    <lineage>
        <taxon>Bacteria</taxon>
        <taxon>Bacillati</taxon>
        <taxon>Actinomycetota</taxon>
        <taxon>Actinomycetes</taxon>
        <taxon>Micromonosporales</taxon>
        <taxon>Micromonosporaceae</taxon>
        <taxon>Virgisporangium</taxon>
    </lineage>
</organism>
<reference evidence="5" key="1">
    <citation type="submission" date="2021-01" db="EMBL/GenBank/DDBJ databases">
        <title>Whole genome shotgun sequence of Virgisporangium aliadipatigenens NBRC 105644.</title>
        <authorList>
            <person name="Komaki H."/>
            <person name="Tamura T."/>
        </authorList>
    </citation>
    <scope>NUCLEOTIDE SEQUENCE</scope>
    <source>
        <strain evidence="5">NBRC 105644</strain>
    </source>
</reference>
<dbReference type="RefSeq" id="WP_203901640.1">
    <property type="nucleotide sequence ID" value="NZ_BOPF01000019.1"/>
</dbReference>
<dbReference type="PANTHER" id="PTHR40447:SF1">
    <property type="entry name" value="ANAEROBIC SULFITE REDUCTASE SUBUNIT A"/>
    <property type="match status" value="1"/>
</dbReference>
<evidence type="ECO:0000313" key="5">
    <source>
        <dbReference type="EMBL" id="GIJ48142.1"/>
    </source>
</evidence>
<name>A0A8J3YPK3_9ACTN</name>
<keyword evidence="6" id="KW-1185">Reference proteome</keyword>
<dbReference type="SUPFAM" id="SSF46548">
    <property type="entry name" value="alpha-helical ferredoxin"/>
    <property type="match status" value="1"/>
</dbReference>
<dbReference type="PROSITE" id="PS00198">
    <property type="entry name" value="4FE4S_FER_1"/>
    <property type="match status" value="2"/>
</dbReference>
<gene>
    <name evidence="5" type="ORF">Val02_50280</name>
</gene>
<keyword evidence="3" id="KW-0411">Iron-sulfur</keyword>
<dbReference type="EMBL" id="BOPF01000019">
    <property type="protein sequence ID" value="GIJ48142.1"/>
    <property type="molecule type" value="Genomic_DNA"/>
</dbReference>
<dbReference type="AlphaFoldDB" id="A0A8J3YPK3"/>
<protein>
    <submittedName>
        <fullName evidence="5">4Fe-4S ferredoxin</fullName>
    </submittedName>
</protein>
<evidence type="ECO:0000313" key="6">
    <source>
        <dbReference type="Proteomes" id="UP000619260"/>
    </source>
</evidence>
<dbReference type="Proteomes" id="UP000619260">
    <property type="component" value="Unassembled WGS sequence"/>
</dbReference>
<dbReference type="PROSITE" id="PS51379">
    <property type="entry name" value="4FE4S_FER_2"/>
    <property type="match status" value="2"/>
</dbReference>
<keyword evidence="1" id="KW-0479">Metal-binding</keyword>
<dbReference type="GO" id="GO:0046872">
    <property type="term" value="F:metal ion binding"/>
    <property type="evidence" value="ECO:0007669"/>
    <property type="project" value="UniProtKB-KW"/>
</dbReference>
<evidence type="ECO:0000256" key="3">
    <source>
        <dbReference type="ARBA" id="ARBA00023014"/>
    </source>
</evidence>
<feature type="domain" description="4Fe-4S ferredoxin-type" evidence="4">
    <location>
        <begin position="243"/>
        <end position="273"/>
    </location>
</feature>
<evidence type="ECO:0000256" key="1">
    <source>
        <dbReference type="ARBA" id="ARBA00022723"/>
    </source>
</evidence>
<evidence type="ECO:0000256" key="2">
    <source>
        <dbReference type="ARBA" id="ARBA00023004"/>
    </source>
</evidence>
<dbReference type="InterPro" id="IPR017900">
    <property type="entry name" value="4Fe4S_Fe_S_CS"/>
</dbReference>
<dbReference type="Pfam" id="PF17179">
    <property type="entry name" value="Fer4_22"/>
    <property type="match status" value="1"/>
</dbReference>
<evidence type="ECO:0000259" key="4">
    <source>
        <dbReference type="PROSITE" id="PS51379"/>
    </source>
</evidence>
<comment type="caution">
    <text evidence="5">The sequence shown here is derived from an EMBL/GenBank/DDBJ whole genome shotgun (WGS) entry which is preliminary data.</text>
</comment>
<dbReference type="InterPro" id="IPR017896">
    <property type="entry name" value="4Fe4S_Fe-S-bd"/>
</dbReference>
<keyword evidence="2" id="KW-0408">Iron</keyword>
<proteinExistence type="predicted"/>